<accession>A0A1R1YU93</accession>
<proteinExistence type="predicted"/>
<feature type="region of interest" description="Disordered" evidence="1">
    <location>
        <begin position="290"/>
        <end position="311"/>
    </location>
</feature>
<organism evidence="3 4">
    <name type="scientific">Smittium culicis</name>
    <dbReference type="NCBI Taxonomy" id="133412"/>
    <lineage>
        <taxon>Eukaryota</taxon>
        <taxon>Fungi</taxon>
        <taxon>Fungi incertae sedis</taxon>
        <taxon>Zoopagomycota</taxon>
        <taxon>Kickxellomycotina</taxon>
        <taxon>Harpellomycetes</taxon>
        <taxon>Harpellales</taxon>
        <taxon>Legeriomycetaceae</taxon>
        <taxon>Smittium</taxon>
    </lineage>
</organism>
<evidence type="ECO:0000313" key="3">
    <source>
        <dbReference type="EMBL" id="OMJ30445.1"/>
    </source>
</evidence>
<feature type="compositionally biased region" description="Polar residues" evidence="1">
    <location>
        <begin position="300"/>
        <end position="310"/>
    </location>
</feature>
<feature type="signal peptide" evidence="2">
    <location>
        <begin position="1"/>
        <end position="19"/>
    </location>
</feature>
<gene>
    <name evidence="3" type="ORF">AYI69_g16</name>
</gene>
<evidence type="ECO:0000313" key="4">
    <source>
        <dbReference type="Proteomes" id="UP000187429"/>
    </source>
</evidence>
<feature type="compositionally biased region" description="Low complexity" evidence="1">
    <location>
        <begin position="290"/>
        <end position="299"/>
    </location>
</feature>
<evidence type="ECO:0000256" key="1">
    <source>
        <dbReference type="SAM" id="MobiDB-lite"/>
    </source>
</evidence>
<sequence length="559" mass="60932">MKITGLVFLSIGVFMFANGAHTNIYMENKSGITSKNISQEKNILSSSRSSESDEKIQETNDIESTPSGSTLGNNEIIIRKGASVFSREIGVISKLSREMIRFNANILNSKPNGKIYRKKISNIVQKILDSIENLVLLRSTYENSFRRSDNNLSSLDKIVKGEYGDINRVRLLGFLGMADKHDFINKKNIIKEQLSYLGELFDSILGDKINQQTASHNTSRNLSRTYVAAKLGDESASKLANTLEFLGLEGCAEQADELRRAGKVVEILGDSGSGKTRHLYDICYRHTLGSSTSTSTSTSRLNAPASSRNDAITDKADEPATRVVFIDYSGKTSAKSLARYFMANHLRTEQNSSCDDGGGGGDGERVAAARRTVAAAVSAIELYHPPNFAALVSTLASRMSALQERRHERRVIVLVDDIFAAVSPDKLASYYYSKLVSANYAVWYRQQSVLIETIDELVNIDRAGLAVSFVFTNAPHMGKSSAGTYAKGALSTFNAGSGSGGGGCGDANNSGCVVFGLGRGSSFSESYESWPESIVVNNKTFSNHMIPQWKDLVDIRITI</sequence>
<comment type="caution">
    <text evidence="3">The sequence shown here is derived from an EMBL/GenBank/DDBJ whole genome shotgun (WGS) entry which is preliminary data.</text>
</comment>
<name>A0A1R1YU93_9FUNG</name>
<feature type="chain" id="PRO_5012187337" evidence="2">
    <location>
        <begin position="20"/>
        <end position="559"/>
    </location>
</feature>
<dbReference type="Gene3D" id="3.40.50.300">
    <property type="entry name" value="P-loop containing nucleotide triphosphate hydrolases"/>
    <property type="match status" value="1"/>
</dbReference>
<dbReference type="AlphaFoldDB" id="A0A1R1YU93"/>
<dbReference type="InterPro" id="IPR027417">
    <property type="entry name" value="P-loop_NTPase"/>
</dbReference>
<protein>
    <submittedName>
        <fullName evidence="3">Uncharacterized protein</fullName>
    </submittedName>
</protein>
<evidence type="ECO:0000256" key="2">
    <source>
        <dbReference type="SAM" id="SignalP"/>
    </source>
</evidence>
<keyword evidence="2" id="KW-0732">Signal</keyword>
<reference evidence="4" key="1">
    <citation type="submission" date="2017-01" db="EMBL/GenBank/DDBJ databases">
        <authorList>
            <person name="Wang Y."/>
            <person name="White M."/>
            <person name="Kvist S."/>
            <person name="Moncalvo J.-M."/>
        </authorList>
    </citation>
    <scope>NUCLEOTIDE SEQUENCE [LARGE SCALE GENOMIC DNA]</scope>
    <source>
        <strain evidence="4">ID-206-W2</strain>
    </source>
</reference>
<dbReference type="EMBL" id="LSSM01000002">
    <property type="protein sequence ID" value="OMJ30445.1"/>
    <property type="molecule type" value="Genomic_DNA"/>
</dbReference>
<dbReference type="OrthoDB" id="10461097at2759"/>
<dbReference type="Proteomes" id="UP000187429">
    <property type="component" value="Unassembled WGS sequence"/>
</dbReference>
<feature type="region of interest" description="Disordered" evidence="1">
    <location>
        <begin position="43"/>
        <end position="68"/>
    </location>
</feature>
<keyword evidence="4" id="KW-1185">Reference proteome</keyword>